<dbReference type="EMBL" id="ADVR01000005">
    <property type="protein sequence ID" value="EFO81804.1"/>
    <property type="molecule type" value="Genomic_DNA"/>
</dbReference>
<keyword evidence="1" id="KW-0472">Membrane</keyword>
<gene>
    <name evidence="2" type="ORF">OSCT_0381</name>
</gene>
<keyword evidence="3" id="KW-1185">Reference proteome</keyword>
<protein>
    <submittedName>
        <fullName evidence="2">Peptidase M50</fullName>
    </submittedName>
</protein>
<organism evidence="2 3">
    <name type="scientific">Oscillochloris trichoides DG-6</name>
    <dbReference type="NCBI Taxonomy" id="765420"/>
    <lineage>
        <taxon>Bacteria</taxon>
        <taxon>Bacillati</taxon>
        <taxon>Chloroflexota</taxon>
        <taxon>Chloroflexia</taxon>
        <taxon>Chloroflexales</taxon>
        <taxon>Chloroflexineae</taxon>
        <taxon>Oscillochloridaceae</taxon>
        <taxon>Oscillochloris</taxon>
    </lineage>
</organism>
<reference evidence="2 3" key="1">
    <citation type="journal article" date="2011" name="J. Bacteriol.">
        <title>Draft genome sequence of the anoxygenic filamentous phototrophic bacterium Oscillochloris trichoides subsp. DG-6.</title>
        <authorList>
            <person name="Kuznetsov B.B."/>
            <person name="Ivanovsky R.N."/>
            <person name="Keppen O.I."/>
            <person name="Sukhacheva M.V."/>
            <person name="Bumazhkin B.K."/>
            <person name="Patutina E.O."/>
            <person name="Beletsky A.V."/>
            <person name="Mardanov A.V."/>
            <person name="Baslerov R.V."/>
            <person name="Panteleeva A.N."/>
            <person name="Kolganova T.V."/>
            <person name="Ravin N.V."/>
            <person name="Skryabin K.G."/>
        </authorList>
    </citation>
    <scope>NUCLEOTIDE SEQUENCE [LARGE SCALE GENOMIC DNA]</scope>
    <source>
        <strain evidence="2 3">DG-6</strain>
    </source>
</reference>
<dbReference type="STRING" id="765420.OSCT_0381"/>
<accession>E1IAN0</accession>
<feature type="transmembrane region" description="Helical" evidence="1">
    <location>
        <begin position="189"/>
        <end position="209"/>
    </location>
</feature>
<comment type="caution">
    <text evidence="2">The sequence shown here is derived from an EMBL/GenBank/DDBJ whole genome shotgun (WGS) entry which is preliminary data.</text>
</comment>
<sequence>MRDIFSTPSDDGFPRGTDDNRELLKAWAGSTLAYAIFQTGSDRLFSALFIQNLFIAAIVCGLAFVLHELAHRVVARSYGAEAHFIANNQWLLISIAISLAGIFIAAPGAVWHRGYLTAKQSGLIALAGPVTNLILSVFFLLLLGLLVLLGIPVPLFILMTLIIGFKFNAWLGLFNMIPAGPFDGAKVLAWNWQVFAVTVAVGIFLAFVLNERTVINLLMSLRGI</sequence>
<proteinExistence type="predicted"/>
<name>E1IAN0_9CHLR</name>
<keyword evidence="1" id="KW-1133">Transmembrane helix</keyword>
<feature type="transmembrane region" description="Helical" evidence="1">
    <location>
        <begin position="123"/>
        <end position="148"/>
    </location>
</feature>
<dbReference type="PANTHER" id="PTHR35864">
    <property type="entry name" value="ZINC METALLOPROTEASE MJ0611-RELATED"/>
    <property type="match status" value="1"/>
</dbReference>
<dbReference type="AlphaFoldDB" id="E1IAN0"/>
<evidence type="ECO:0000313" key="3">
    <source>
        <dbReference type="Proteomes" id="UP000054010"/>
    </source>
</evidence>
<dbReference type="PANTHER" id="PTHR35864:SF1">
    <property type="entry name" value="ZINC METALLOPROTEASE YWHC-RELATED"/>
    <property type="match status" value="1"/>
</dbReference>
<feature type="transmembrane region" description="Helical" evidence="1">
    <location>
        <begin position="49"/>
        <end position="69"/>
    </location>
</feature>
<dbReference type="HOGENOM" id="CLU_099718_0_0_0"/>
<keyword evidence="1" id="KW-0812">Transmembrane</keyword>
<evidence type="ECO:0000256" key="1">
    <source>
        <dbReference type="SAM" id="Phobius"/>
    </source>
</evidence>
<dbReference type="Proteomes" id="UP000054010">
    <property type="component" value="Unassembled WGS sequence"/>
</dbReference>
<feature type="transmembrane region" description="Helical" evidence="1">
    <location>
        <begin position="155"/>
        <end position="177"/>
    </location>
</feature>
<evidence type="ECO:0000313" key="2">
    <source>
        <dbReference type="EMBL" id="EFO81804.1"/>
    </source>
</evidence>
<feature type="transmembrane region" description="Helical" evidence="1">
    <location>
        <begin position="90"/>
        <end position="111"/>
    </location>
</feature>
<dbReference type="eggNOG" id="COG1994">
    <property type="taxonomic scope" value="Bacteria"/>
</dbReference>
<dbReference type="InterPro" id="IPR052348">
    <property type="entry name" value="Metallopeptidase_M50B"/>
</dbReference>